<proteinExistence type="predicted"/>
<comment type="caution">
    <text evidence="1">The sequence shown here is derived from an EMBL/GenBank/DDBJ whole genome shotgun (WGS) entry which is preliminary data.</text>
</comment>
<gene>
    <name evidence="1" type="ORF">TcWFU_006973</name>
</gene>
<keyword evidence="2" id="KW-1185">Reference proteome</keyword>
<sequence length="71" mass="8086">MAPNQRLPPGLNDFPRCQFRTSLAVRAVKLQCNNCGCSDGEGAESALLRSERQRWCKQSKDLKDTRGDFQW</sequence>
<reference evidence="1 2" key="1">
    <citation type="journal article" date="2022" name="Front. Cell. Infect. Microbiol.">
        <title>The Genomes of Two Strains of Taenia crassiceps the Animal Model for the Study of Human Cysticercosis.</title>
        <authorList>
            <person name="Bobes R.J."/>
            <person name="Estrada K."/>
            <person name="Rios-Valencia D.G."/>
            <person name="Calderon-Gallegos A."/>
            <person name="de la Torre P."/>
            <person name="Carrero J.C."/>
            <person name="Sanchez-Flores A."/>
            <person name="Laclette J.P."/>
        </authorList>
    </citation>
    <scope>NUCLEOTIDE SEQUENCE [LARGE SCALE GENOMIC DNA]</scope>
    <source>
        <strain evidence="1">WFUcys</strain>
    </source>
</reference>
<dbReference type="EMBL" id="JAKROA010000011">
    <property type="protein sequence ID" value="KAL5104721.1"/>
    <property type="molecule type" value="Genomic_DNA"/>
</dbReference>
<name>A0ABR4Q4Z9_9CEST</name>
<organism evidence="1 2">
    <name type="scientific">Taenia crassiceps</name>
    <dbReference type="NCBI Taxonomy" id="6207"/>
    <lineage>
        <taxon>Eukaryota</taxon>
        <taxon>Metazoa</taxon>
        <taxon>Spiralia</taxon>
        <taxon>Lophotrochozoa</taxon>
        <taxon>Platyhelminthes</taxon>
        <taxon>Cestoda</taxon>
        <taxon>Eucestoda</taxon>
        <taxon>Cyclophyllidea</taxon>
        <taxon>Taeniidae</taxon>
        <taxon>Taenia</taxon>
    </lineage>
</organism>
<evidence type="ECO:0000313" key="2">
    <source>
        <dbReference type="Proteomes" id="UP001651158"/>
    </source>
</evidence>
<evidence type="ECO:0000313" key="1">
    <source>
        <dbReference type="EMBL" id="KAL5104721.1"/>
    </source>
</evidence>
<protein>
    <submittedName>
        <fullName evidence="1">Uncharacterized protein</fullName>
    </submittedName>
</protein>
<accession>A0ABR4Q4Z9</accession>
<dbReference type="Proteomes" id="UP001651158">
    <property type="component" value="Unassembled WGS sequence"/>
</dbReference>